<feature type="region of interest" description="Disordered" evidence="1">
    <location>
        <begin position="1889"/>
        <end position="1945"/>
    </location>
</feature>
<feature type="compositionally biased region" description="Polar residues" evidence="1">
    <location>
        <begin position="1414"/>
        <end position="1423"/>
    </location>
</feature>
<feature type="compositionally biased region" description="Acidic residues" evidence="1">
    <location>
        <begin position="340"/>
        <end position="353"/>
    </location>
</feature>
<organism evidence="2 3">
    <name type="scientific">Blattamonas nauphoetae</name>
    <dbReference type="NCBI Taxonomy" id="2049346"/>
    <lineage>
        <taxon>Eukaryota</taxon>
        <taxon>Metamonada</taxon>
        <taxon>Preaxostyla</taxon>
        <taxon>Oxymonadida</taxon>
        <taxon>Blattamonas</taxon>
    </lineage>
</organism>
<dbReference type="SUPFAM" id="SSF48371">
    <property type="entry name" value="ARM repeat"/>
    <property type="match status" value="1"/>
</dbReference>
<feature type="region of interest" description="Disordered" evidence="1">
    <location>
        <begin position="1612"/>
        <end position="1638"/>
    </location>
</feature>
<name>A0ABQ9YLN6_9EUKA</name>
<dbReference type="PANTHER" id="PTHR14222">
    <property type="entry name" value="CONDENSIN"/>
    <property type="match status" value="1"/>
</dbReference>
<sequence length="1945" mass="215139">MTRDALLNETDDSVFRVENQISFSSLHDFSNQLDDVESVLNEEGAHAFLNHSIFEPMFFILSSDNFNQLDNRMKNQVTEILHNSLVSLTHSILRFIQQRASSLDQLMSPPSSPQHSSAGAVFDDSHLKQSRILRNTLKAIVYLLSELNERSFDDFDQSRFALSLPGTKEKNKHASAQLESFEWSDRHFVRICDSLREVFQIDSIGEALWERVSNTQGGTFSGSISAPSRAPSTLGIRDSVVEDSLIRCAFNIPLRCFASPAMLRKGRVKAAAIGLVCTLHTQCDSMVPFIRSSLITLLFKHEHAPGLLREISETDEREWTIRRGLPTFKGKKTQTTQDKDDLDDSFIDDDSESDLDIPKKKKKVTKRKAKATVDLLSSNSVFPRPSSSSSHIMLSEALIDELLSMPDGFGSGDPEKTRLPKDTDDAVPKPEDDAEPVAEKPTHQASDLGSKNIGLFLCEMAKGCPMTMLKRSSEIIPNLGAPSHHVRSGIVEMCAELIKTLVVMISEMSKDNPQQQSEAEKPEGSLNHSQTRKPGHSFSVNLSTTLHSTMSDSRGQGQPALDLDQLNLSLDSFFQILSERINDVAAFTRARTLHCWTDLTSSQCLPLRFHNLAAALAVSRLSDKGSVVRRAAVQLLQSLVEFNPYNPKLSATTFSRQLRQLILMEEKEAEERSIIEAEIKTRLSERESRTEEEPNTIPPGVAMEQPTIHIPSVVDADDSNQKPLDTEESNPLDEPILSPSIRRGRRLTIAPLGTQMDEDGADDDNLLRSPLDSQDAEKTQEATDSGEVSIEALQQQLTVDQVQQKRRIIAKEYLVSASTFINTVETKGFPLVLHLIKSKVNTDVTNAISFCTLVQHFHFDTFETVLLPGLSGLIWSPDKVLKESCFDFFRELLGLNRLKEKNDKLEKANVAVQLVGLSGHLLRLDEMWTQKTNEQSEQGSSQLKSPFGSSQASPLLPFSQPTQSVHSSSMLVGVEIIFQQMAKDGEFADVVIEGMWSAVNLSYSAQTDDMQTPPTYISALHALSMVLPFVPSLNPIESVQHHFPIIIDIISNALHHPPITSLAASVAIKLVTKCFMHNPTLVTLLPPVHPLFAPLFAILSLCAGQLNTFASAEWHTIAHAAVECVFVCCADPSFLFGMFIPTWSKAVIKDTHTSVNFPQTTTDSRGSASPPPFPVGSGVSLSGSSCLSRFVFVISRISLEDAWWRERKEKNSNKNSSLAAEMTSVSVLDEPAGSTQGSSSKKKKGKPKSQSKALAKKGKKVKGRKGKKHNDYENEFDSDEPVLSENEDDTDYLDQFENLEEGISGMASSSPSKPAMITRRSTVHSQHSPESQGEKKDAGEASKSGLEETIHVQMTAYQSQASMLSSPPDSLSFKILSAFGGLIHWLCLREGSLDMMIPAEDEKSEENIDELNGPPSSQQSNHFQHVSGSSLLSAVSVQSLVSFMLLDYQYASVNMQLLFTLLQDSASPLTRGTLAIACVDIFTRYPSLASAFSRLLCIRIHDENSSVRRSALSSVVALTTSGMIKLRSHFVFVALCFKRYTQRSQLENYTPTPTDQNGEESKTDRVRNETRLISLSQLLIDSIGREPGALYNMLSETLVSLVLGSYMKANADNEENPHGKTEAANEDDGDQSAPSRARSVTEVVLTSFPKHIEPTFFLGLSISEFTAIAELLISKANLNERQVEAVSDRMMRAIRVCSHRHGKEEAAPLETINEVDEAKNEEPLEVENKPEVLEPSPTPTPMPSTVQHRSSSSTARSLHLFAVVLNLLTFGDRSSRSITTALNHPTLIFSVAQNNKPFAETMRSVAMKCRKVIRSNADERLDIIDRSVERLSGYVAQLGGEAWDGKAEMDHLNRREAARNRMKAQERDEEMLVDVLGENTGLAQNLDILPGVAKKGRKKGGKRREAPKPKPKKKGKKRYSESTDEQDEPSPDASSDDVELIDTDD</sequence>
<dbReference type="EMBL" id="JARBJD010000002">
    <property type="protein sequence ID" value="KAK2964661.1"/>
    <property type="molecule type" value="Genomic_DNA"/>
</dbReference>
<feature type="compositionally biased region" description="Polar residues" evidence="1">
    <location>
        <begin position="1213"/>
        <end position="1226"/>
    </location>
</feature>
<evidence type="ECO:0000256" key="1">
    <source>
        <dbReference type="SAM" id="MobiDB-lite"/>
    </source>
</evidence>
<feature type="region of interest" description="Disordered" evidence="1">
    <location>
        <begin position="405"/>
        <end position="446"/>
    </location>
</feature>
<keyword evidence="3" id="KW-1185">Reference proteome</keyword>
<reference evidence="2 3" key="1">
    <citation type="journal article" date="2022" name="bioRxiv">
        <title>Genomics of Preaxostyla Flagellates Illuminates Evolutionary Transitions and the Path Towards Mitochondrial Loss.</title>
        <authorList>
            <person name="Novak L.V.F."/>
            <person name="Treitli S.C."/>
            <person name="Pyrih J."/>
            <person name="Halakuc P."/>
            <person name="Pipaliya S.V."/>
            <person name="Vacek V."/>
            <person name="Brzon O."/>
            <person name="Soukal P."/>
            <person name="Eme L."/>
            <person name="Dacks J.B."/>
            <person name="Karnkowska A."/>
            <person name="Elias M."/>
            <person name="Hampl V."/>
        </authorList>
    </citation>
    <scope>NUCLEOTIDE SEQUENCE [LARGE SCALE GENOMIC DNA]</scope>
    <source>
        <strain evidence="2">NAU3</strain>
        <tissue evidence="2">Gut</tissue>
    </source>
</reference>
<feature type="compositionally biased region" description="Basic residues" evidence="1">
    <location>
        <begin position="1240"/>
        <end position="1268"/>
    </location>
</feature>
<feature type="region of interest" description="Disordered" evidence="1">
    <location>
        <begin position="1403"/>
        <end position="1423"/>
    </location>
</feature>
<feature type="compositionally biased region" description="Basic and acidic residues" evidence="1">
    <location>
        <begin position="1332"/>
        <end position="1344"/>
    </location>
</feature>
<feature type="region of interest" description="Disordered" evidence="1">
    <location>
        <begin position="1304"/>
        <end position="1344"/>
    </location>
</feature>
<accession>A0ABQ9YLN6</accession>
<dbReference type="InterPro" id="IPR016024">
    <property type="entry name" value="ARM-type_fold"/>
</dbReference>
<feature type="compositionally biased region" description="Basic and acidic residues" evidence="1">
    <location>
        <begin position="683"/>
        <end position="692"/>
    </location>
</feature>
<evidence type="ECO:0000313" key="2">
    <source>
        <dbReference type="EMBL" id="KAK2964661.1"/>
    </source>
</evidence>
<comment type="caution">
    <text evidence="2">The sequence shown here is derived from an EMBL/GenBank/DDBJ whole genome shotgun (WGS) entry which is preliminary data.</text>
</comment>
<feature type="region of interest" description="Disordered" evidence="1">
    <location>
        <begin position="1547"/>
        <end position="1566"/>
    </location>
</feature>
<feature type="region of interest" description="Disordered" evidence="1">
    <location>
        <begin position="330"/>
        <end position="353"/>
    </location>
</feature>
<feature type="region of interest" description="Disordered" evidence="1">
    <location>
        <begin position="1210"/>
        <end position="1287"/>
    </location>
</feature>
<feature type="compositionally biased region" description="Polar residues" evidence="1">
    <location>
        <begin position="1319"/>
        <end position="1331"/>
    </location>
</feature>
<feature type="compositionally biased region" description="Basic and acidic residues" evidence="1">
    <location>
        <begin position="413"/>
        <end position="442"/>
    </location>
</feature>
<feature type="region of interest" description="Disordered" evidence="1">
    <location>
        <begin position="1713"/>
        <end position="1749"/>
    </location>
</feature>
<feature type="compositionally biased region" description="Acidic residues" evidence="1">
    <location>
        <begin position="1922"/>
        <end position="1945"/>
    </location>
</feature>
<feature type="region of interest" description="Disordered" evidence="1">
    <location>
        <begin position="683"/>
        <end position="784"/>
    </location>
</feature>
<feature type="region of interest" description="Disordered" evidence="1">
    <location>
        <begin position="510"/>
        <end position="540"/>
    </location>
</feature>
<protein>
    <submittedName>
        <fullName evidence="2">Condensin complex subunit 1</fullName>
    </submittedName>
</protein>
<feature type="compositionally biased region" description="Acidic residues" evidence="1">
    <location>
        <begin position="1273"/>
        <end position="1287"/>
    </location>
</feature>
<dbReference type="Proteomes" id="UP001281761">
    <property type="component" value="Unassembled WGS sequence"/>
</dbReference>
<proteinExistence type="predicted"/>
<feature type="region of interest" description="Disordered" evidence="1">
    <location>
        <begin position="933"/>
        <end position="952"/>
    </location>
</feature>
<dbReference type="PANTHER" id="PTHR14222:SF2">
    <property type="entry name" value="CONDENSIN COMPLEX SUBUNIT 1"/>
    <property type="match status" value="1"/>
</dbReference>
<feature type="compositionally biased region" description="Polar residues" evidence="1">
    <location>
        <begin position="1547"/>
        <end position="1556"/>
    </location>
</feature>
<feature type="compositionally biased region" description="Basic and acidic residues" evidence="1">
    <location>
        <begin position="1716"/>
        <end position="1732"/>
    </location>
</feature>
<evidence type="ECO:0000313" key="3">
    <source>
        <dbReference type="Proteomes" id="UP001281761"/>
    </source>
</evidence>
<gene>
    <name evidence="2" type="ORF">BLNAU_578</name>
</gene>
<dbReference type="InterPro" id="IPR026971">
    <property type="entry name" value="CND1/NCAPD3"/>
</dbReference>